<organism evidence="1 2">
    <name type="scientific">Rotaria sordida</name>
    <dbReference type="NCBI Taxonomy" id="392033"/>
    <lineage>
        <taxon>Eukaryota</taxon>
        <taxon>Metazoa</taxon>
        <taxon>Spiralia</taxon>
        <taxon>Gnathifera</taxon>
        <taxon>Rotifera</taxon>
        <taxon>Eurotatoria</taxon>
        <taxon>Bdelloidea</taxon>
        <taxon>Philodinida</taxon>
        <taxon>Philodinidae</taxon>
        <taxon>Rotaria</taxon>
    </lineage>
</organism>
<dbReference type="Proteomes" id="UP000663836">
    <property type="component" value="Unassembled WGS sequence"/>
</dbReference>
<gene>
    <name evidence="1" type="ORF">JBS370_LOCUS42603</name>
</gene>
<proteinExistence type="predicted"/>
<evidence type="ECO:0000313" key="2">
    <source>
        <dbReference type="Proteomes" id="UP000663836"/>
    </source>
</evidence>
<dbReference type="AlphaFoldDB" id="A0A820MF77"/>
<evidence type="ECO:0000313" key="1">
    <source>
        <dbReference type="EMBL" id="CAF4373310.1"/>
    </source>
</evidence>
<feature type="non-terminal residue" evidence="1">
    <location>
        <position position="1"/>
    </location>
</feature>
<protein>
    <submittedName>
        <fullName evidence="1">Uncharacterized protein</fullName>
    </submittedName>
</protein>
<sequence length="77" mass="8907">MLDKKRVVDLNKILRAFAVDRIGSNEISDILIIVLVDLNRIEILWWSPKQEANTIEDLIKIAGEDVRTVIRQEQLLP</sequence>
<name>A0A820MF77_9BILA</name>
<accession>A0A820MF77</accession>
<comment type="caution">
    <text evidence="1">The sequence shown here is derived from an EMBL/GenBank/DDBJ whole genome shotgun (WGS) entry which is preliminary data.</text>
</comment>
<reference evidence="1" key="1">
    <citation type="submission" date="2021-02" db="EMBL/GenBank/DDBJ databases">
        <authorList>
            <person name="Nowell W R."/>
        </authorList>
    </citation>
    <scope>NUCLEOTIDE SEQUENCE</scope>
</reference>
<dbReference type="EMBL" id="CAJOBD010057993">
    <property type="protein sequence ID" value="CAF4373310.1"/>
    <property type="molecule type" value="Genomic_DNA"/>
</dbReference>